<feature type="signal peptide" evidence="2">
    <location>
        <begin position="1"/>
        <end position="23"/>
    </location>
</feature>
<comment type="caution">
    <text evidence="3">The sequence shown here is derived from an EMBL/GenBank/DDBJ whole genome shotgun (WGS) entry which is preliminary data.</text>
</comment>
<feature type="region of interest" description="Disordered" evidence="1">
    <location>
        <begin position="334"/>
        <end position="377"/>
    </location>
</feature>
<reference evidence="3" key="1">
    <citation type="journal article" date="2021" name="PeerJ">
        <title>Extensive microbial diversity within the chicken gut microbiome revealed by metagenomics and culture.</title>
        <authorList>
            <person name="Gilroy R."/>
            <person name="Ravi A."/>
            <person name="Getino M."/>
            <person name="Pursley I."/>
            <person name="Horton D.L."/>
            <person name="Alikhan N.F."/>
            <person name="Baker D."/>
            <person name="Gharbi K."/>
            <person name="Hall N."/>
            <person name="Watson M."/>
            <person name="Adriaenssens E.M."/>
            <person name="Foster-Nyarko E."/>
            <person name="Jarju S."/>
            <person name="Secka A."/>
            <person name="Antonio M."/>
            <person name="Oren A."/>
            <person name="Chaudhuri R.R."/>
            <person name="La Ragione R."/>
            <person name="Hildebrand F."/>
            <person name="Pallen M.J."/>
        </authorList>
    </citation>
    <scope>NUCLEOTIDE SEQUENCE</scope>
    <source>
        <strain evidence="3">ChiBcec15-3976</strain>
    </source>
</reference>
<feature type="compositionally biased region" description="Acidic residues" evidence="1">
    <location>
        <begin position="352"/>
        <end position="377"/>
    </location>
</feature>
<evidence type="ECO:0000256" key="1">
    <source>
        <dbReference type="SAM" id="MobiDB-lite"/>
    </source>
</evidence>
<dbReference type="GO" id="GO:0016853">
    <property type="term" value="F:isomerase activity"/>
    <property type="evidence" value="ECO:0007669"/>
    <property type="project" value="UniProtKB-KW"/>
</dbReference>
<organism evidence="3 4">
    <name type="scientific">Candidatus Mediterraneibacter quadrami</name>
    <dbReference type="NCBI Taxonomy" id="2838684"/>
    <lineage>
        <taxon>Bacteria</taxon>
        <taxon>Bacillati</taxon>
        <taxon>Bacillota</taxon>
        <taxon>Clostridia</taxon>
        <taxon>Lachnospirales</taxon>
        <taxon>Lachnospiraceae</taxon>
        <taxon>Mediterraneibacter</taxon>
    </lineage>
</organism>
<feature type="chain" id="PRO_5039622813" evidence="2">
    <location>
        <begin position="24"/>
        <end position="377"/>
    </location>
</feature>
<evidence type="ECO:0000313" key="4">
    <source>
        <dbReference type="Proteomes" id="UP000823909"/>
    </source>
</evidence>
<evidence type="ECO:0000313" key="3">
    <source>
        <dbReference type="EMBL" id="HJD43271.1"/>
    </source>
</evidence>
<name>A0A9D2RH23_9FIRM</name>
<proteinExistence type="predicted"/>
<evidence type="ECO:0000256" key="2">
    <source>
        <dbReference type="SAM" id="SignalP"/>
    </source>
</evidence>
<dbReference type="PROSITE" id="PS51257">
    <property type="entry name" value="PROKAR_LIPOPROTEIN"/>
    <property type="match status" value="1"/>
</dbReference>
<gene>
    <name evidence="3" type="ORF">H9910_09800</name>
</gene>
<keyword evidence="2" id="KW-0732">Signal</keyword>
<keyword evidence="3" id="KW-0413">Isomerase</keyword>
<accession>A0A9D2RH23</accession>
<dbReference type="AlphaFoldDB" id="A0A9D2RH23"/>
<dbReference type="EMBL" id="DWUU01000059">
    <property type="protein sequence ID" value="HJD43271.1"/>
    <property type="molecule type" value="Genomic_DNA"/>
</dbReference>
<protein>
    <submittedName>
        <fullName evidence="3">Peptidyl-prolyl cis-trans isomerase</fullName>
    </submittedName>
</protein>
<reference evidence="3" key="2">
    <citation type="submission" date="2021-04" db="EMBL/GenBank/DDBJ databases">
        <authorList>
            <person name="Gilroy R."/>
        </authorList>
    </citation>
    <scope>NUCLEOTIDE SEQUENCE</scope>
    <source>
        <strain evidence="3">ChiBcec15-3976</strain>
    </source>
</reference>
<dbReference type="Proteomes" id="UP000823909">
    <property type="component" value="Unassembled WGS sequence"/>
</dbReference>
<sequence length="377" mass="41517">MLHSGKRAAVLTVAGLLTAGTLAGCSGSINTDAVVATVGNEDITLGVANFYARMTQGQYETYYAGMMGMTGEDMWAQEVEEGKTYEQAVKESIMTELENLYIIAQHAADYEVSLTEDEQGAIREAATQFDERNSDETKEAVSGYRKDIEKYLELFTIQNKMESKMKEGVDEEVSDEEAAQKAMKYVYFSFSSTDDSGNTVDLTDEEKEALRDDAQTLADRVKDGEDMTEVAEEMGLTVNDLTFDEESTGPNEDLVAEVDGFTEEGETTGPIESDLGIYVGQLTSLLDRDATDQEKNNIVEERRQEQYDSLLEEWRDGVKIEVDEKAWDKIDFNETGVTIITPEAQDGSDLSGTDESEDTQEGSESEDGSSADGSAEE</sequence>